<feature type="compositionally biased region" description="Basic and acidic residues" evidence="2">
    <location>
        <begin position="1126"/>
        <end position="1137"/>
    </location>
</feature>
<dbReference type="InterPro" id="IPR025697">
    <property type="entry name" value="CLU_dom"/>
</dbReference>
<proteinExistence type="predicted"/>
<evidence type="ECO:0000313" key="6">
    <source>
        <dbReference type="Proteomes" id="UP000242875"/>
    </source>
</evidence>
<dbReference type="Pfam" id="PF15044">
    <property type="entry name" value="CLU_N"/>
    <property type="match status" value="1"/>
</dbReference>
<dbReference type="PANTHER" id="PTHR12601:SF6">
    <property type="entry name" value="CLUSTERED MITOCHONDRIA PROTEIN HOMOLOG"/>
    <property type="match status" value="1"/>
</dbReference>
<feature type="compositionally biased region" description="Basic and acidic residues" evidence="2">
    <location>
        <begin position="1153"/>
        <end position="1162"/>
    </location>
</feature>
<dbReference type="OrthoDB" id="1414216at2759"/>
<dbReference type="EMBL" id="MVBO01000006">
    <property type="protein sequence ID" value="OZJ06171.1"/>
    <property type="molecule type" value="Genomic_DNA"/>
</dbReference>
<dbReference type="PROSITE" id="PS50053">
    <property type="entry name" value="UBIQUITIN_2"/>
    <property type="match status" value="1"/>
</dbReference>
<dbReference type="AlphaFoldDB" id="A0A261Y6G7"/>
<dbReference type="InterPro" id="IPR023231">
    <property type="entry name" value="GSKIP_dom_sf"/>
</dbReference>
<evidence type="ECO:0000313" key="5">
    <source>
        <dbReference type="EMBL" id="OZJ06171.1"/>
    </source>
</evidence>
<evidence type="ECO:0000259" key="3">
    <source>
        <dbReference type="PROSITE" id="PS50053"/>
    </source>
</evidence>
<feature type="compositionally biased region" description="Basic residues" evidence="2">
    <location>
        <begin position="1170"/>
        <end position="1184"/>
    </location>
</feature>
<dbReference type="Pfam" id="PF13236">
    <property type="entry name" value="CLU"/>
    <property type="match status" value="2"/>
</dbReference>
<dbReference type="Pfam" id="PF13424">
    <property type="entry name" value="TPR_12"/>
    <property type="match status" value="1"/>
</dbReference>
<dbReference type="PROSITE" id="PS51823">
    <property type="entry name" value="CLU"/>
    <property type="match status" value="1"/>
</dbReference>
<feature type="domain" description="Ubiquitin-like" evidence="3">
    <location>
        <begin position="11"/>
        <end position="69"/>
    </location>
</feature>
<dbReference type="InterPro" id="IPR000626">
    <property type="entry name" value="Ubiquitin-like_dom"/>
</dbReference>
<dbReference type="Proteomes" id="UP000242875">
    <property type="component" value="Unassembled WGS sequence"/>
</dbReference>
<comment type="caution">
    <text evidence="5">The sequence shown here is derived from an EMBL/GenBank/DDBJ whole genome shotgun (WGS) entry which is preliminary data.</text>
</comment>
<dbReference type="GO" id="GO:0003729">
    <property type="term" value="F:mRNA binding"/>
    <property type="evidence" value="ECO:0007669"/>
    <property type="project" value="TreeGrafter"/>
</dbReference>
<dbReference type="Pfam" id="PF12807">
    <property type="entry name" value="eIF3_p135"/>
    <property type="match status" value="1"/>
</dbReference>
<dbReference type="SUPFAM" id="SSF103107">
    <property type="entry name" value="Hypothetical protein c14orf129, hspc210"/>
    <property type="match status" value="1"/>
</dbReference>
<evidence type="ECO:0000259" key="4">
    <source>
        <dbReference type="PROSITE" id="PS51823"/>
    </source>
</evidence>
<dbReference type="GO" id="GO:0005737">
    <property type="term" value="C:cytoplasm"/>
    <property type="evidence" value="ECO:0007669"/>
    <property type="project" value="TreeGrafter"/>
</dbReference>
<accession>A0A261Y6G7</accession>
<feature type="region of interest" description="Disordered" evidence="2">
    <location>
        <begin position="1122"/>
        <end position="1184"/>
    </location>
</feature>
<dbReference type="GO" id="GO:0048312">
    <property type="term" value="P:intracellular distribution of mitochondria"/>
    <property type="evidence" value="ECO:0007669"/>
    <property type="project" value="TreeGrafter"/>
</dbReference>
<keyword evidence="6" id="KW-1185">Reference proteome</keyword>
<dbReference type="Pfam" id="PF13374">
    <property type="entry name" value="TPR_10"/>
    <property type="match status" value="1"/>
</dbReference>
<evidence type="ECO:0008006" key="7">
    <source>
        <dbReference type="Google" id="ProtNLM"/>
    </source>
</evidence>
<dbReference type="InterPro" id="IPR033646">
    <property type="entry name" value="CLU-central"/>
</dbReference>
<feature type="domain" description="Clu" evidence="4">
    <location>
        <begin position="300"/>
        <end position="526"/>
    </location>
</feature>
<dbReference type="InterPro" id="IPR029071">
    <property type="entry name" value="Ubiquitin-like_domsf"/>
</dbReference>
<dbReference type="SUPFAM" id="SSF54236">
    <property type="entry name" value="Ubiquitin-like"/>
    <property type="match status" value="1"/>
</dbReference>
<gene>
    <name evidence="5" type="ORF">BZG36_00998</name>
</gene>
<dbReference type="CDD" id="cd15466">
    <property type="entry name" value="CLU-central"/>
    <property type="match status" value="1"/>
</dbReference>
<keyword evidence="1" id="KW-0963">Cytoplasm</keyword>
<evidence type="ECO:0000256" key="1">
    <source>
        <dbReference type="ARBA" id="ARBA00022490"/>
    </source>
</evidence>
<dbReference type="SUPFAM" id="SSF48452">
    <property type="entry name" value="TPR-like"/>
    <property type="match status" value="2"/>
</dbReference>
<organism evidence="5 6">
    <name type="scientific">Bifiguratus adelaidae</name>
    <dbReference type="NCBI Taxonomy" id="1938954"/>
    <lineage>
        <taxon>Eukaryota</taxon>
        <taxon>Fungi</taxon>
        <taxon>Fungi incertae sedis</taxon>
        <taxon>Mucoromycota</taxon>
        <taxon>Mucoromycotina</taxon>
        <taxon>Endogonomycetes</taxon>
        <taxon>Endogonales</taxon>
        <taxon>Endogonales incertae sedis</taxon>
        <taxon>Bifiguratus</taxon>
    </lineage>
</organism>
<dbReference type="PANTHER" id="PTHR12601">
    <property type="entry name" value="EUKARYOTIC TRANSLATION INITIATION FACTOR 3 SUBUNIT EIF-3"/>
    <property type="match status" value="1"/>
</dbReference>
<feature type="region of interest" description="Disordered" evidence="2">
    <location>
        <begin position="833"/>
        <end position="860"/>
    </location>
</feature>
<dbReference type="InterPro" id="IPR028275">
    <property type="entry name" value="CLU_N"/>
</dbReference>
<name>A0A261Y6G7_9FUNG</name>
<sequence length="1184" mass="133056">MEEEVAVEETYQLTIKLPRGQVSVLQASPRESIQDIKQSLIESPETCIYSCFYLSYKGQRLNDFIELGEVERIEVNSELQLVEDKYTDREARIHINRLRDLLRGPHRANATAPGIDSGLAFFTAVTGDADLSVMETEEEESKELDLDAKPREHDFTLEDFTEHPKLSEFVPKGFDRNLPQCLRSLSLSGWNPPPHHLRVRGHLLYLVVTTLENETFHITSSADGFFVSKSTNHHFDPFPKMRPGEEPMSAHSLISLLRMISDSFAASFDRLQQFITKHQVLEVLPVSTYQPAIPWAVPQEQHTFDASRPSEAYLNFGTDAGESLRDWNDELQSHRELPRSTLQERVLRDRLINKLQADFAEAAIKGAQMVIEGNVIAINPTDPLESQMYLYNNIFFSRATDTRGTFDNLGREEVRLHTLASVLIDYKGIRMIAQSVVAGIFRRQDEDSIVYGSVDNGQTIKADPKFHDLLAGMAKTLHLAEHTVTSGDGRKASLYTSVECKGLLGGDGRRYLLDLYRLNPVDVEFLENECIGRDIANGIISGTDESVLPAYPHKLTLLRPELMDVFWETKLHAWAKEKAVMLQKQKADGQANADNQEAENSEASAVEKVGQMDFELSFNPDVFTAIVENSYDSTGALKKDAETIREASVFLGNTIIPALIADFANYSVSPLDGEALSSIMHRRGINIRYLGRIMQEVEKVEGGRLNHIKQLALQEMTVRASKHVLRRLLKDMPLSEVPKIVSHFLNCLLGANMQPKPCASADSKNGWADLTPSKVSEQLRNEIALRYRYLPAENFNATLRKLPVLREICLRVGIQLEARDYDFEISDDSAVQTPIGSASAHDSKSRKHSKKDAKAAKKESRTTTFVPEDILNLVPVTKQAIARSLFAEEAFEAGKMSLAQGHRQLGLELLLESMSLHEQTYGFLHPETAKCYAAIALIYYNGDEREAALDFQRKAVIASEKTCGLDHPETIHYYYSLGIFEHAAGRTKLGLRYLRHATRYWNLVFGDNHPDSATAFNNVGNMLQSMNDFALGCNFFEKASEVQERTFGKDHFVTASGYHILAKAYSLINDFKKAVNIEKAAYNILLPQLGPEDPRTKETERWLKDLTQNAVYTAKLKAMVQSKSNKKLDSPKSDPLEKSAATPNQSSGGKGHLPIDDLIKYIEEDEHSGKSKKSGSKKRTNRKK</sequence>
<evidence type="ECO:0000256" key="2">
    <source>
        <dbReference type="SAM" id="MobiDB-lite"/>
    </source>
</evidence>
<protein>
    <recommendedName>
        <fullName evidence="7">Clustered mitochondria protein homolog</fullName>
    </recommendedName>
</protein>
<dbReference type="InterPro" id="IPR011990">
    <property type="entry name" value="TPR-like_helical_dom_sf"/>
</dbReference>
<dbReference type="InterPro" id="IPR027523">
    <property type="entry name" value="CLU_prot"/>
</dbReference>
<reference evidence="5 6" key="1">
    <citation type="journal article" date="2017" name="Mycologia">
        <title>Bifiguratus adelaidae, gen. et sp. nov., a new member of Mucoromycotina in endophytic and soil-dwelling habitats.</title>
        <authorList>
            <person name="Torres-Cruz T.J."/>
            <person name="Billingsley Tobias T.L."/>
            <person name="Almatruk M."/>
            <person name="Hesse C."/>
            <person name="Kuske C.R."/>
            <person name="Desiro A."/>
            <person name="Benucci G.M."/>
            <person name="Bonito G."/>
            <person name="Stajich J.E."/>
            <person name="Dunlap C."/>
            <person name="Arnold A.E."/>
            <person name="Porras-Alfaro A."/>
        </authorList>
    </citation>
    <scope>NUCLEOTIDE SEQUENCE [LARGE SCALE GENOMIC DNA]</scope>
    <source>
        <strain evidence="5 6">AZ0501</strain>
    </source>
</reference>
<dbReference type="CDD" id="cd17039">
    <property type="entry name" value="Ubl_ubiquitin_like"/>
    <property type="match status" value="1"/>
</dbReference>
<dbReference type="Gene3D" id="1.25.40.10">
    <property type="entry name" value="Tetratricopeptide repeat domain"/>
    <property type="match status" value="1"/>
</dbReference>